<organism evidence="5 6">
    <name type="scientific">Actinomadura graeca</name>
    <dbReference type="NCBI Taxonomy" id="2750812"/>
    <lineage>
        <taxon>Bacteria</taxon>
        <taxon>Bacillati</taxon>
        <taxon>Actinomycetota</taxon>
        <taxon>Actinomycetes</taxon>
        <taxon>Streptosporangiales</taxon>
        <taxon>Thermomonosporaceae</taxon>
        <taxon>Actinomadura</taxon>
    </lineage>
</organism>
<dbReference type="Pfam" id="PF13407">
    <property type="entry name" value="Peripla_BP_4"/>
    <property type="match status" value="1"/>
</dbReference>
<evidence type="ECO:0000313" key="5">
    <source>
        <dbReference type="EMBL" id="QXJ23867.1"/>
    </source>
</evidence>
<protein>
    <submittedName>
        <fullName evidence="5">Substrate-binding domain-containing protein</fullName>
    </submittedName>
</protein>
<evidence type="ECO:0000256" key="1">
    <source>
        <dbReference type="ARBA" id="ARBA00004196"/>
    </source>
</evidence>
<dbReference type="Proteomes" id="UP001049518">
    <property type="component" value="Chromosome"/>
</dbReference>
<evidence type="ECO:0000256" key="2">
    <source>
        <dbReference type="ARBA" id="ARBA00007639"/>
    </source>
</evidence>
<dbReference type="SUPFAM" id="SSF53822">
    <property type="entry name" value="Periplasmic binding protein-like I"/>
    <property type="match status" value="1"/>
</dbReference>
<dbReference type="InterPro" id="IPR025997">
    <property type="entry name" value="SBP_2_dom"/>
</dbReference>
<dbReference type="PANTHER" id="PTHR30036">
    <property type="entry name" value="D-XYLOSE-BINDING PERIPLASMIC PROTEIN"/>
    <property type="match status" value="1"/>
</dbReference>
<evidence type="ECO:0000256" key="3">
    <source>
        <dbReference type="SAM" id="SignalP"/>
    </source>
</evidence>
<feature type="domain" description="Periplasmic binding protein" evidence="4">
    <location>
        <begin position="52"/>
        <end position="301"/>
    </location>
</feature>
<evidence type="ECO:0000313" key="6">
    <source>
        <dbReference type="Proteomes" id="UP001049518"/>
    </source>
</evidence>
<comment type="subcellular location">
    <subcellularLocation>
        <location evidence="1">Cell envelope</location>
    </subcellularLocation>
</comment>
<dbReference type="InterPro" id="IPR028082">
    <property type="entry name" value="Peripla_BP_I"/>
</dbReference>
<reference evidence="5" key="1">
    <citation type="submission" date="2020-07" db="EMBL/GenBank/DDBJ databases">
        <authorList>
            <person name="Tarantini F.S."/>
            <person name="Hong K.W."/>
            <person name="Chan K.G."/>
        </authorList>
    </citation>
    <scope>NUCLEOTIDE SEQUENCE</scope>
    <source>
        <strain evidence="5">32-07</strain>
    </source>
</reference>
<comment type="similarity">
    <text evidence="2">Belongs to the bacterial solute-binding protein 2 family.</text>
</comment>
<dbReference type="InterPro" id="IPR050555">
    <property type="entry name" value="Bact_Solute-Bind_Prot2"/>
</dbReference>
<dbReference type="PROSITE" id="PS51257">
    <property type="entry name" value="PROKAR_LIPOPROTEIN"/>
    <property type="match status" value="1"/>
</dbReference>
<dbReference type="Gene3D" id="3.40.50.2300">
    <property type="match status" value="2"/>
</dbReference>
<feature type="signal peptide" evidence="3">
    <location>
        <begin position="1"/>
        <end position="31"/>
    </location>
</feature>
<proteinExistence type="inferred from homology"/>
<keyword evidence="3" id="KW-0732">Signal</keyword>
<sequence>MNPARLISRSHPRVLAAAACAVLLTTATACGDGGKGSSAAGGPLSGQSVILVAGPLSDPFFGAMKKGAEDAGKMLGVSVDYTAPNDFSNPAGDLTRLIEAAITKKPTSLVVGNFIPPAEEPLIKKAVGAGITVTVINSGLGSWESLGAKAFVGENPTGSGSAAGRDLAGKGVRHGLCINHVPENPALQQRCDGFTAELKKAGGNAAMLTIPSSQASDQQAVTQAVQGYLRSHKDVDGILTLGTAVAQGALKAREASGAKTIKIGTTDISTQVLNQVKDGALEFAIDQQPYLQSFYGVLTASQSKAYGLRPAGPIMTSPLILTKANVDEALAAQKRDVRGAA</sequence>
<keyword evidence="6" id="KW-1185">Reference proteome</keyword>
<dbReference type="RefSeq" id="WP_231329545.1">
    <property type="nucleotide sequence ID" value="NZ_CP059572.1"/>
</dbReference>
<dbReference type="PANTHER" id="PTHR30036:SF7">
    <property type="entry name" value="ABC TRANSPORTER PERIPLASMIC-BINDING PROTEIN YPHF"/>
    <property type="match status" value="1"/>
</dbReference>
<accession>A0ABX8QYP8</accession>
<evidence type="ECO:0000259" key="4">
    <source>
        <dbReference type="Pfam" id="PF13407"/>
    </source>
</evidence>
<name>A0ABX8QYP8_9ACTN</name>
<gene>
    <name evidence="5" type="ORF">AGRA3207_005081</name>
</gene>
<feature type="chain" id="PRO_5046248513" evidence="3">
    <location>
        <begin position="32"/>
        <end position="341"/>
    </location>
</feature>
<dbReference type="EMBL" id="CP059572">
    <property type="protein sequence ID" value="QXJ23867.1"/>
    <property type="molecule type" value="Genomic_DNA"/>
</dbReference>